<accession>A0ABZ1CU37</accession>
<reference evidence="3 4" key="1">
    <citation type="submission" date="2024-01" db="EMBL/GenBank/DDBJ databases">
        <title>Comparative genomics of Cryptococcus and Kwoniella reveals pathogenesis evolution and contrasting modes of karyotype evolution via chromosome fusion or intercentromeric recombination.</title>
        <authorList>
            <person name="Coelho M.A."/>
            <person name="David-Palma M."/>
            <person name="Shea T."/>
            <person name="Bowers K."/>
            <person name="McGinley-Smith S."/>
            <person name="Mohammad A.W."/>
            <person name="Gnirke A."/>
            <person name="Yurkov A.M."/>
            <person name="Nowrousian M."/>
            <person name="Sun S."/>
            <person name="Cuomo C.A."/>
            <person name="Heitman J."/>
        </authorList>
    </citation>
    <scope>NUCLEOTIDE SEQUENCE [LARGE SCALE GENOMIC DNA]</scope>
    <source>
        <strain evidence="3">CBS 11374</strain>
    </source>
</reference>
<feature type="transmembrane region" description="Helical" evidence="2">
    <location>
        <begin position="120"/>
        <end position="144"/>
    </location>
</feature>
<feature type="compositionally biased region" description="Polar residues" evidence="1">
    <location>
        <begin position="468"/>
        <end position="486"/>
    </location>
</feature>
<feature type="transmembrane region" description="Helical" evidence="2">
    <location>
        <begin position="88"/>
        <end position="108"/>
    </location>
</feature>
<evidence type="ECO:0000256" key="2">
    <source>
        <dbReference type="SAM" id="Phobius"/>
    </source>
</evidence>
<feature type="region of interest" description="Disordered" evidence="1">
    <location>
        <begin position="1114"/>
        <end position="1142"/>
    </location>
</feature>
<feature type="region of interest" description="Disordered" evidence="1">
    <location>
        <begin position="567"/>
        <end position="605"/>
    </location>
</feature>
<feature type="compositionally biased region" description="Low complexity" evidence="1">
    <location>
        <begin position="1202"/>
        <end position="1213"/>
    </location>
</feature>
<feature type="compositionally biased region" description="Basic and acidic residues" evidence="1">
    <location>
        <begin position="447"/>
        <end position="467"/>
    </location>
</feature>
<dbReference type="Proteomes" id="UP001329825">
    <property type="component" value="Chromosome 2"/>
</dbReference>
<feature type="region of interest" description="Disordered" evidence="1">
    <location>
        <begin position="1482"/>
        <end position="1559"/>
    </location>
</feature>
<feature type="compositionally biased region" description="Low complexity" evidence="1">
    <location>
        <begin position="1307"/>
        <end position="1332"/>
    </location>
</feature>
<feature type="region of interest" description="Disordered" evidence="1">
    <location>
        <begin position="1281"/>
        <end position="1432"/>
    </location>
</feature>
<feature type="transmembrane region" description="Helical" evidence="2">
    <location>
        <begin position="12"/>
        <end position="33"/>
    </location>
</feature>
<evidence type="ECO:0000256" key="1">
    <source>
        <dbReference type="SAM" id="MobiDB-lite"/>
    </source>
</evidence>
<organism evidence="3 4">
    <name type="scientific">Kwoniella shivajii</name>
    <dbReference type="NCBI Taxonomy" id="564305"/>
    <lineage>
        <taxon>Eukaryota</taxon>
        <taxon>Fungi</taxon>
        <taxon>Dikarya</taxon>
        <taxon>Basidiomycota</taxon>
        <taxon>Agaricomycotina</taxon>
        <taxon>Tremellomycetes</taxon>
        <taxon>Tremellales</taxon>
        <taxon>Cryptococcaceae</taxon>
        <taxon>Kwoniella</taxon>
    </lineage>
</organism>
<gene>
    <name evidence="3" type="ORF">IL334_002119</name>
</gene>
<feature type="compositionally biased region" description="Gly residues" evidence="1">
    <location>
        <begin position="1550"/>
        <end position="1559"/>
    </location>
</feature>
<evidence type="ECO:0000313" key="4">
    <source>
        <dbReference type="Proteomes" id="UP001329825"/>
    </source>
</evidence>
<feature type="compositionally biased region" description="Pro residues" evidence="1">
    <location>
        <begin position="595"/>
        <end position="605"/>
    </location>
</feature>
<dbReference type="RefSeq" id="XP_062789916.1">
    <property type="nucleotide sequence ID" value="XM_062933865.1"/>
</dbReference>
<proteinExistence type="predicted"/>
<feature type="transmembrane region" description="Helical" evidence="2">
    <location>
        <begin position="216"/>
        <end position="240"/>
    </location>
</feature>
<name>A0ABZ1CU37_9TREE</name>
<feature type="compositionally biased region" description="Polar residues" evidence="1">
    <location>
        <begin position="1064"/>
        <end position="1076"/>
    </location>
</feature>
<feature type="compositionally biased region" description="Polar residues" evidence="1">
    <location>
        <begin position="1365"/>
        <end position="1379"/>
    </location>
</feature>
<feature type="region of interest" description="Disordered" evidence="1">
    <location>
        <begin position="1012"/>
        <end position="1087"/>
    </location>
</feature>
<feature type="transmembrane region" description="Helical" evidence="2">
    <location>
        <begin position="185"/>
        <end position="204"/>
    </location>
</feature>
<feature type="compositionally biased region" description="Low complexity" evidence="1">
    <location>
        <begin position="1397"/>
        <end position="1420"/>
    </location>
</feature>
<feature type="region of interest" description="Disordered" evidence="1">
    <location>
        <begin position="918"/>
        <end position="945"/>
    </location>
</feature>
<feature type="region of interest" description="Disordered" evidence="1">
    <location>
        <begin position="400"/>
        <end position="488"/>
    </location>
</feature>
<feature type="region of interest" description="Disordered" evidence="1">
    <location>
        <begin position="1157"/>
        <end position="1213"/>
    </location>
</feature>
<feature type="region of interest" description="Disordered" evidence="1">
    <location>
        <begin position="295"/>
        <end position="337"/>
    </location>
</feature>
<feature type="compositionally biased region" description="Polar residues" evidence="1">
    <location>
        <begin position="1497"/>
        <end position="1508"/>
    </location>
</feature>
<keyword evidence="2" id="KW-0472">Membrane</keyword>
<keyword evidence="2" id="KW-1133">Transmembrane helix</keyword>
<evidence type="ECO:0008006" key="5">
    <source>
        <dbReference type="Google" id="ProtNLM"/>
    </source>
</evidence>
<feature type="compositionally biased region" description="Polar residues" evidence="1">
    <location>
        <begin position="402"/>
        <end position="416"/>
    </location>
</feature>
<feature type="compositionally biased region" description="Polar residues" evidence="1">
    <location>
        <begin position="428"/>
        <end position="438"/>
    </location>
</feature>
<dbReference type="EMBL" id="CP141882">
    <property type="protein sequence ID" value="WRT65176.1"/>
    <property type="molecule type" value="Genomic_DNA"/>
</dbReference>
<protein>
    <recommendedName>
        <fullName evidence="5">SH3 domain-containing protein</fullName>
    </recommendedName>
</protein>
<sequence length="1559" mass="170360">MISSILLTTLPIPSLILMLIFTLYHLTPLLTLLPNLTPSLQKLSNIIPHPKKGRNLPREFFNLPPRPGSPLSSDQDHSLRGRLGVRGGLMIILLVESITSLISGWIFISSTSTSTSTVHKWGLVATSLILIPSTITWLSIYTILSKPSAIHDRHQTSSSSSPSSFKRFDLRSKIFRNGGITHSTLFPRILPLSITCSILVIVISSSLPSEHGGYAILGYTSLCLSIILGCGMVGMWRMVYKPREGLIRLRGESRISLYEKERLKTLSPDTESTYRVSNEIQINDGQDIERIRDSSWISSPSRPPTPVSSFDYSSPHGTISTMDNSRDTSAYKTPKSKMSNSSFAASASFAMPQAQSSNHNAFSAALASTSGSATTLVSPSHEAISASRTAASEVMNDKSWLTEPTNSPASISSWSFPPTPEPERAITRNRSPSPSTVPFSIEIECQNGKRDPNLPKPRPDETGRNGDRTVQPNKSSHNTTIFSSPGSGSGIVSMDASILADYSPNPLHPLPPRGFESLTSYPLSPDQLESRTSLVTRMTGLQSRDTLAMIPVERGSSTWTLQTYHSANGNDPYKTPDHKSSRAKKVLSTNERRAPPPPPMPIDMPLPPTPTFARSSTLFDVQGKDSMELLLGYGDWVQVEREEEALEDWGRGSKGVGFLAVVTVLSCYALSVPMLTYGSTDMPIVLYLVSILLPSPILALTSVLLRYRPLSCSNTRSEKVSSKTTSTSAHRSLALRSESQLSLPMSISLKLTPPAPRRASTVNLASPTLSKIIGPRPSLTTFMGSGKSPERRHTVYGGLTMKDLEAEEAMRKTLARRSGDVWISSGHAIEGGGILSRATEMLKPVPAMRVLEDAVKTKESIKPKSLRDSVFSMVSKRASSLFQQNRADDVRSSQFEDADNETSRNYIQASPARSNIAISIIGPSPEKRRSTARTQSSYSTDDVEEGTGIDVSYQTAEIGMAKRGRMSNGPMFIFGKNDERGKATEEGYELDWLTAGVLPNLVPSIRFGDDIRIEPAPRSAPPTSTTHKRASGIQETPKSRSRPASDIPISLPQEDEDCEVTMPSFRQSSFKQSTPHNRQHTHTRSYSSSIDFTLPSEYFTAESATSASRELRQRNIGLGRSDTIESKRTIPHKPSFGLPKLDKDNDFEVEMRKSFDDLSRPNFDDDGDLEETPTGIDLPPIPAKLTHRPSLSRVSEHTEEPTLSSSSISLTGTQGTSVILSQSALDDMHLALTLASSTPASKRPKSSDASGDISVMNSILTNDEDLEEMERMMAMDTPTRTEFVISPPPSTYDGTGTSGRDSRASERSISTIATATSSYSTTTNSTSFENTSPAPPVPTLPMEYRQPTYLTPVYSHPHPPPLDHVTSSTHPYQNQNRKSFQMPIVNSHPPVQSLLPSKSTETLHSTTSSSSLSSSFQTPKSKSKLNHQQSKKELKLVKALEERNIQPRSQTSLEIPIRKQPENTLVDKRGLRPLTILADSNSNNLESGLRRPVTADSKAQQQKRFSVHQQQQQDDQRKSSTSKGKISDGSASAGKENVTTRKGSKPSSGPGTGIRGLRA</sequence>
<feature type="region of interest" description="Disordered" evidence="1">
    <location>
        <begin position="1237"/>
        <end position="1258"/>
    </location>
</feature>
<feature type="transmembrane region" description="Helical" evidence="2">
    <location>
        <begin position="684"/>
        <end position="707"/>
    </location>
</feature>
<keyword evidence="4" id="KW-1185">Reference proteome</keyword>
<feature type="transmembrane region" description="Helical" evidence="2">
    <location>
        <begin position="656"/>
        <end position="678"/>
    </location>
</feature>
<feature type="compositionally biased region" description="Polar residues" evidence="1">
    <location>
        <begin position="310"/>
        <end position="331"/>
    </location>
</feature>
<evidence type="ECO:0000313" key="3">
    <source>
        <dbReference type="EMBL" id="WRT65176.1"/>
    </source>
</evidence>
<keyword evidence="2" id="KW-0812">Transmembrane</keyword>
<dbReference type="GeneID" id="87954250"/>